<dbReference type="EMBL" id="UYWW01012698">
    <property type="protein sequence ID" value="VDM22022.1"/>
    <property type="molecule type" value="Genomic_DNA"/>
</dbReference>
<organism evidence="2 3">
    <name type="scientific">Wuchereria bancrofti</name>
    <dbReference type="NCBI Taxonomy" id="6293"/>
    <lineage>
        <taxon>Eukaryota</taxon>
        <taxon>Metazoa</taxon>
        <taxon>Ecdysozoa</taxon>
        <taxon>Nematoda</taxon>
        <taxon>Chromadorea</taxon>
        <taxon>Rhabditida</taxon>
        <taxon>Spirurina</taxon>
        <taxon>Spiruromorpha</taxon>
        <taxon>Filarioidea</taxon>
        <taxon>Onchocercidae</taxon>
        <taxon>Wuchereria</taxon>
    </lineage>
</organism>
<dbReference type="OMA" id="KEYHSEQ"/>
<dbReference type="AlphaFoldDB" id="A0A3P7GI27"/>
<sequence length="450" mass="50499">MAEDIKSKVEKKEEEEEEEEEEDSVIDVRHRKFVYKVQFVQSPHHPTTSFHMTTQNASSSSANSSDMMKMDEALIQTIDSNQYFSNESLIPRNIEHLALSVINNNTQQNSIPTITFNEAEQCSTFVDQMEILNNMKEYHSEQQMINLIEPFQQFNPSNDEQISNGTSSFDNTNYTFNHEFGASFTISNDFEMSNTDNIHYDEMLSNILEHDDSNNISCIQHAPLFGYTTENLFNFTISDFNLSDTNIADNVKQTFTDDYHSGKPIITGLMQDGQIIIDGLSMAINKKLCNKEENESIINEGVISSLSILSQSQNLDDYLNEQHENVKQTNSNEVITGITVNGELIIANRTDNSSSSSTTTTTTTHLATTIIIGLTGNGQIIVGGCMSNDITGNPLGKCEKTIKFNEQNHVTIDIIGNITAKNEKVLIGLTTTNSNFTNVHNETLLRRDSF</sequence>
<feature type="compositionally biased region" description="Acidic residues" evidence="1">
    <location>
        <begin position="13"/>
        <end position="25"/>
    </location>
</feature>
<accession>A0A3P7GI27</accession>
<dbReference type="InParanoid" id="A0A3P7GI27"/>
<reference evidence="2 3" key="1">
    <citation type="submission" date="2018-11" db="EMBL/GenBank/DDBJ databases">
        <authorList>
            <consortium name="Pathogen Informatics"/>
        </authorList>
    </citation>
    <scope>NUCLEOTIDE SEQUENCE [LARGE SCALE GENOMIC DNA]</scope>
</reference>
<evidence type="ECO:0000313" key="3">
    <source>
        <dbReference type="Proteomes" id="UP000270924"/>
    </source>
</evidence>
<dbReference type="Proteomes" id="UP000270924">
    <property type="component" value="Unassembled WGS sequence"/>
</dbReference>
<name>A0A3P7GI27_WUCBA</name>
<feature type="compositionally biased region" description="Polar residues" evidence="1">
    <location>
        <begin position="44"/>
        <end position="55"/>
    </location>
</feature>
<feature type="region of interest" description="Disordered" evidence="1">
    <location>
        <begin position="1"/>
        <end position="25"/>
    </location>
</feature>
<evidence type="ECO:0000256" key="1">
    <source>
        <dbReference type="SAM" id="MobiDB-lite"/>
    </source>
</evidence>
<feature type="compositionally biased region" description="Basic and acidic residues" evidence="1">
    <location>
        <begin position="1"/>
        <end position="12"/>
    </location>
</feature>
<gene>
    <name evidence="2" type="ORF">WBA_LOCUS12271</name>
</gene>
<proteinExistence type="predicted"/>
<evidence type="ECO:0000313" key="2">
    <source>
        <dbReference type="EMBL" id="VDM22022.1"/>
    </source>
</evidence>
<protein>
    <submittedName>
        <fullName evidence="2">Uncharacterized protein</fullName>
    </submittedName>
</protein>
<dbReference type="OrthoDB" id="5812302at2759"/>
<feature type="region of interest" description="Disordered" evidence="1">
    <location>
        <begin position="44"/>
        <end position="64"/>
    </location>
</feature>
<keyword evidence="3" id="KW-1185">Reference proteome</keyword>